<name>A0A507FEY0_9FUNG</name>
<organism evidence="3 4">
    <name type="scientific">Chytriomyces confervae</name>
    <dbReference type="NCBI Taxonomy" id="246404"/>
    <lineage>
        <taxon>Eukaryota</taxon>
        <taxon>Fungi</taxon>
        <taxon>Fungi incertae sedis</taxon>
        <taxon>Chytridiomycota</taxon>
        <taxon>Chytridiomycota incertae sedis</taxon>
        <taxon>Chytridiomycetes</taxon>
        <taxon>Chytridiales</taxon>
        <taxon>Chytriomycetaceae</taxon>
        <taxon>Chytriomyces</taxon>
    </lineage>
</organism>
<dbReference type="GO" id="GO:0016787">
    <property type="term" value="F:hydrolase activity"/>
    <property type="evidence" value="ECO:0007669"/>
    <property type="project" value="UniProtKB-KW"/>
</dbReference>
<sequence length="408" mass="44092">MKTGLVTAAVALLAGSLYTQRNRLFALVAYIVAVELPRQYVVRLLRWTRLDGLMGAQRVNHNESSLDAISAAVIAATHAATSARCKDTREMRDIASGMCSVDAAVARVHGAIISPYSFLSASPHLSVNGVWIAQSQVDIPASSGACHSDLVVLLYVHVFSGGGFVLNTAEAWALHHFLLVQAFNNLQISKKSPKRLAIFSLEYPLAPESPYPSALNSALHAFEWLSTVVKAQSILVGGDSAGGHCVIQLLNKIASDARLSALPVQPTASILYSPWVDPFCTVILDETMDVFDISSDEFTLSLAHAMRGECTPESPEMNLLLLEPSKIVVAPKGTLVVYGGAERLACAIERFVGMVRSANPDYKLQVLCEPYMCHTYNLMLTSYPGMGKDRSMAAVDKATQFIHEAVVE</sequence>
<protein>
    <recommendedName>
        <fullName evidence="2">Alpha/beta hydrolase fold-3 domain-containing protein</fullName>
    </recommendedName>
</protein>
<dbReference type="STRING" id="246404.A0A507FEY0"/>
<dbReference type="Pfam" id="PF07859">
    <property type="entry name" value="Abhydrolase_3"/>
    <property type="match status" value="1"/>
</dbReference>
<dbReference type="InterPro" id="IPR029058">
    <property type="entry name" value="AB_hydrolase_fold"/>
</dbReference>
<evidence type="ECO:0000259" key="2">
    <source>
        <dbReference type="Pfam" id="PF07859"/>
    </source>
</evidence>
<feature type="domain" description="Alpha/beta hydrolase fold-3" evidence="2">
    <location>
        <begin position="157"/>
        <end position="359"/>
    </location>
</feature>
<reference evidence="3 4" key="1">
    <citation type="journal article" date="2019" name="Sci. Rep.">
        <title>Comparative genomics of chytrid fungi reveal insights into the obligate biotrophic and pathogenic lifestyle of Synchytrium endobioticum.</title>
        <authorList>
            <person name="van de Vossenberg B.T.L.H."/>
            <person name="Warris S."/>
            <person name="Nguyen H.D.T."/>
            <person name="van Gent-Pelzer M.P.E."/>
            <person name="Joly D.L."/>
            <person name="van de Geest H.C."/>
            <person name="Bonants P.J.M."/>
            <person name="Smith D.S."/>
            <person name="Levesque C.A."/>
            <person name="van der Lee T.A.J."/>
        </authorList>
    </citation>
    <scope>NUCLEOTIDE SEQUENCE [LARGE SCALE GENOMIC DNA]</scope>
    <source>
        <strain evidence="3 4">CBS 675.73</strain>
    </source>
</reference>
<dbReference type="Proteomes" id="UP000320333">
    <property type="component" value="Unassembled WGS sequence"/>
</dbReference>
<dbReference type="AlphaFoldDB" id="A0A507FEY0"/>
<gene>
    <name evidence="3" type="ORF">CcCBS67573_g04607</name>
</gene>
<dbReference type="EMBL" id="QEAP01000143">
    <property type="protein sequence ID" value="TPX74127.1"/>
    <property type="molecule type" value="Genomic_DNA"/>
</dbReference>
<dbReference type="Gene3D" id="3.40.50.1820">
    <property type="entry name" value="alpha/beta hydrolase"/>
    <property type="match status" value="1"/>
</dbReference>
<keyword evidence="1" id="KW-0378">Hydrolase</keyword>
<dbReference type="OrthoDB" id="408631at2759"/>
<keyword evidence="4" id="KW-1185">Reference proteome</keyword>
<evidence type="ECO:0000313" key="3">
    <source>
        <dbReference type="EMBL" id="TPX74127.1"/>
    </source>
</evidence>
<comment type="caution">
    <text evidence="3">The sequence shown here is derived from an EMBL/GenBank/DDBJ whole genome shotgun (WGS) entry which is preliminary data.</text>
</comment>
<dbReference type="SUPFAM" id="SSF53474">
    <property type="entry name" value="alpha/beta-Hydrolases"/>
    <property type="match status" value="1"/>
</dbReference>
<dbReference type="InterPro" id="IPR050300">
    <property type="entry name" value="GDXG_lipolytic_enzyme"/>
</dbReference>
<evidence type="ECO:0000313" key="4">
    <source>
        <dbReference type="Proteomes" id="UP000320333"/>
    </source>
</evidence>
<dbReference type="PANTHER" id="PTHR48081:SF11">
    <property type="entry name" value="ALPHA_BETA HYDROLASE FOLD-3 DOMAIN-CONTAINING PROTEIN-RELATED"/>
    <property type="match status" value="1"/>
</dbReference>
<accession>A0A507FEY0</accession>
<evidence type="ECO:0000256" key="1">
    <source>
        <dbReference type="ARBA" id="ARBA00022801"/>
    </source>
</evidence>
<dbReference type="InterPro" id="IPR013094">
    <property type="entry name" value="AB_hydrolase_3"/>
</dbReference>
<dbReference type="PANTHER" id="PTHR48081">
    <property type="entry name" value="AB HYDROLASE SUPERFAMILY PROTEIN C4A8.06C"/>
    <property type="match status" value="1"/>
</dbReference>
<proteinExistence type="predicted"/>